<name>A0ABU7KJB2_9ACTN</name>
<proteinExistence type="predicted"/>
<dbReference type="EMBL" id="JAUUCC010000004">
    <property type="protein sequence ID" value="MEE2049385.1"/>
    <property type="molecule type" value="Genomic_DNA"/>
</dbReference>
<dbReference type="RefSeq" id="WP_330156665.1">
    <property type="nucleotide sequence ID" value="NZ_BAAAJA010000001.1"/>
</dbReference>
<organism evidence="2 3">
    <name type="scientific">Nocardiopsis tropica</name>
    <dbReference type="NCBI Taxonomy" id="109330"/>
    <lineage>
        <taxon>Bacteria</taxon>
        <taxon>Bacillati</taxon>
        <taxon>Actinomycetota</taxon>
        <taxon>Actinomycetes</taxon>
        <taxon>Streptosporangiales</taxon>
        <taxon>Nocardiopsidaceae</taxon>
        <taxon>Nocardiopsis</taxon>
    </lineage>
</organism>
<dbReference type="Proteomes" id="UP001348641">
    <property type="component" value="Unassembled WGS sequence"/>
</dbReference>
<dbReference type="Pfam" id="PF13360">
    <property type="entry name" value="PQQ_2"/>
    <property type="match status" value="1"/>
</dbReference>
<dbReference type="InterPro" id="IPR011047">
    <property type="entry name" value="Quinoprotein_ADH-like_sf"/>
</dbReference>
<dbReference type="InterPro" id="IPR002372">
    <property type="entry name" value="PQQ_rpt_dom"/>
</dbReference>
<evidence type="ECO:0000313" key="3">
    <source>
        <dbReference type="Proteomes" id="UP001348641"/>
    </source>
</evidence>
<reference evidence="2 3" key="1">
    <citation type="submission" date="2023-07" db="EMBL/GenBank/DDBJ databases">
        <authorList>
            <person name="Girao M."/>
            <person name="Carvalho M.F."/>
        </authorList>
    </citation>
    <scope>NUCLEOTIDE SEQUENCE [LARGE SCALE GENOMIC DNA]</scope>
    <source>
        <strain evidence="2 3">66/93</strain>
    </source>
</reference>
<comment type="caution">
    <text evidence="2">The sequence shown here is derived from an EMBL/GenBank/DDBJ whole genome shotgun (WGS) entry which is preliminary data.</text>
</comment>
<gene>
    <name evidence="2" type="ORF">Q8A49_02630</name>
</gene>
<accession>A0ABU7KJB2</accession>
<protein>
    <submittedName>
        <fullName evidence="2">PQQ-binding-like beta-propeller repeat protein</fullName>
    </submittedName>
</protein>
<feature type="domain" description="Pyrrolo-quinoline quinone repeat" evidence="1">
    <location>
        <begin position="23"/>
        <end position="173"/>
    </location>
</feature>
<dbReference type="InterPro" id="IPR015943">
    <property type="entry name" value="WD40/YVTN_repeat-like_dom_sf"/>
</dbReference>
<evidence type="ECO:0000259" key="1">
    <source>
        <dbReference type="Pfam" id="PF13360"/>
    </source>
</evidence>
<dbReference type="Gene3D" id="2.130.10.10">
    <property type="entry name" value="YVTN repeat-like/Quinoprotein amine dehydrogenase"/>
    <property type="match status" value="1"/>
</dbReference>
<sequence>MVELEHRSAVSGVAWDWAAPDRSRAAVFPVPGGVAVLQAAGVVVLSGETGEELWQYRVSEGEVSGNVSDDGRHVVLRSEGDTGAGTGGTELTVLDSGTGEIVHEFDSNGVEAVERVGWMPQIGESLSGVTGDIWVVHDEAGVTAHQWEDGEARWSSATADLARCTDVGSVDDLAVLDGVVVAAFTCYEQPEGEDPVDMVEGREFVSGLVGLDPASGEELWRHEEQLGLFPADSQGRTLAVQESGLLVVEYPYTELRQFVDPAEGEVWDLGRNNVLWSSGDGSRLGVWHAESRDYRIEDRSGGVLASLEEKTGASPEPTVSGGGFLGLEEGVLHIAEEIPADAEEPVIGYFSGFEGTSEIDASGHGGARWEIHAAVSVPGAVVVSYTETEGRSGVIGLR</sequence>
<evidence type="ECO:0000313" key="2">
    <source>
        <dbReference type="EMBL" id="MEE2049385.1"/>
    </source>
</evidence>
<dbReference type="SUPFAM" id="SSF50998">
    <property type="entry name" value="Quinoprotein alcohol dehydrogenase-like"/>
    <property type="match status" value="1"/>
</dbReference>